<dbReference type="Proteomes" id="UP001415857">
    <property type="component" value="Unassembled WGS sequence"/>
</dbReference>
<dbReference type="EMBL" id="JBBPBK010000004">
    <property type="protein sequence ID" value="KAK9286469.1"/>
    <property type="molecule type" value="Genomic_DNA"/>
</dbReference>
<accession>A0AAP0RXV7</accession>
<evidence type="ECO:0000313" key="1">
    <source>
        <dbReference type="EMBL" id="KAK9286469.1"/>
    </source>
</evidence>
<sequence>MAIYNILCTCPHCATSKTNYKHVSHKFNINDCISEISTPPVPSMTEFIAHIKDSKKRLDLSAMELRCMHRGLPFLRLTHNNLLVSYSVPESGMCWGFKADIPPYLLSASPNRDILRGGTLHHTTPHLTLKRGEQDWKANICAVIQIVSDLSNIWWGTMV</sequence>
<dbReference type="AlphaFoldDB" id="A0AAP0RXV7"/>
<proteinExistence type="predicted"/>
<evidence type="ECO:0000313" key="2">
    <source>
        <dbReference type="Proteomes" id="UP001415857"/>
    </source>
</evidence>
<protein>
    <submittedName>
        <fullName evidence="1">Uncharacterized protein</fullName>
    </submittedName>
</protein>
<reference evidence="1 2" key="1">
    <citation type="journal article" date="2024" name="Plant J.">
        <title>Genome sequences and population genomics reveal climatic adaptation and genomic divergence between two closely related sweetgum species.</title>
        <authorList>
            <person name="Xu W.Q."/>
            <person name="Ren C.Q."/>
            <person name="Zhang X.Y."/>
            <person name="Comes H.P."/>
            <person name="Liu X.H."/>
            <person name="Li Y.G."/>
            <person name="Kettle C.J."/>
            <person name="Jalonen R."/>
            <person name="Gaisberger H."/>
            <person name="Ma Y.Z."/>
            <person name="Qiu Y.X."/>
        </authorList>
    </citation>
    <scope>NUCLEOTIDE SEQUENCE [LARGE SCALE GENOMIC DNA]</scope>
    <source>
        <strain evidence="1">Hangzhou</strain>
    </source>
</reference>
<gene>
    <name evidence="1" type="ORF">L1049_014866</name>
</gene>
<name>A0AAP0RXV7_LIQFO</name>
<keyword evidence="2" id="KW-1185">Reference proteome</keyword>
<comment type="caution">
    <text evidence="1">The sequence shown here is derived from an EMBL/GenBank/DDBJ whole genome shotgun (WGS) entry which is preliminary data.</text>
</comment>
<organism evidence="1 2">
    <name type="scientific">Liquidambar formosana</name>
    <name type="common">Formosan gum</name>
    <dbReference type="NCBI Taxonomy" id="63359"/>
    <lineage>
        <taxon>Eukaryota</taxon>
        <taxon>Viridiplantae</taxon>
        <taxon>Streptophyta</taxon>
        <taxon>Embryophyta</taxon>
        <taxon>Tracheophyta</taxon>
        <taxon>Spermatophyta</taxon>
        <taxon>Magnoliopsida</taxon>
        <taxon>eudicotyledons</taxon>
        <taxon>Gunneridae</taxon>
        <taxon>Pentapetalae</taxon>
        <taxon>Saxifragales</taxon>
        <taxon>Altingiaceae</taxon>
        <taxon>Liquidambar</taxon>
    </lineage>
</organism>